<organism evidence="2">
    <name type="scientific">Staphylococcus epidermidis</name>
    <dbReference type="NCBI Taxonomy" id="1282"/>
    <lineage>
        <taxon>Bacteria</taxon>
        <taxon>Bacillati</taxon>
        <taxon>Bacillota</taxon>
        <taxon>Bacilli</taxon>
        <taxon>Bacillales</taxon>
        <taxon>Staphylococcaceae</taxon>
        <taxon>Staphylococcus</taxon>
    </lineage>
</organism>
<dbReference type="EMBL" id="MW364985">
    <property type="protein sequence ID" value="QRX38870.1"/>
    <property type="molecule type" value="Genomic_DNA"/>
</dbReference>
<accession>A0A894TBX0</accession>
<name>A0A894TBX0_STAEP</name>
<geneLocation type="plasmid" evidence="2">
    <name>pSE459_T</name>
</geneLocation>
<reference evidence="2" key="1">
    <citation type="submission" date="2020-12" db="EMBL/GenBank/DDBJ databases">
        <title>Staphylococcus epidermidis phages transfer antimicrobial-resistance plasmids and enable chromosomal island mobilization.</title>
        <authorList>
            <person name="Fisarova L."/>
            <person name="Botka T."/>
            <person name="Du X."/>
            <person name="Maslanova I."/>
            <person name="Bardy P."/>
            <person name="Pantucek R."/>
            <person name="Muhlenbruch L."/>
            <person name="Benesik M."/>
            <person name="Winstel V."/>
            <person name="Larsen J."/>
            <person name="Rosenstein R."/>
            <person name="Peschel A."/>
            <person name="Doskar J."/>
        </authorList>
    </citation>
    <scope>NUCLEOTIDE SEQUENCE</scope>
    <source>
        <strain evidence="2">SE459</strain>
        <plasmid evidence="2">pSE459_T</plasmid>
    </source>
</reference>
<feature type="transmembrane region" description="Helical" evidence="1">
    <location>
        <begin position="31"/>
        <end position="52"/>
    </location>
</feature>
<proteinExistence type="predicted"/>
<sequence length="59" mass="6972">MNSIVHFICFFIIFCLFGYVVNLIFFERTNIFLILETAFILSLLITPILKIVKDIENEE</sequence>
<keyword evidence="2" id="KW-0614">Plasmid</keyword>
<feature type="transmembrane region" description="Helical" evidence="1">
    <location>
        <begin position="7"/>
        <end position="25"/>
    </location>
</feature>
<keyword evidence="1" id="KW-0812">Transmembrane</keyword>
<dbReference type="AlphaFoldDB" id="A0A894TBX0"/>
<evidence type="ECO:0000313" key="2">
    <source>
        <dbReference type="EMBL" id="QRX38870.1"/>
    </source>
</evidence>
<keyword evidence="1" id="KW-0472">Membrane</keyword>
<protein>
    <submittedName>
        <fullName evidence="2">Uncharacterized protein</fullName>
    </submittedName>
</protein>
<evidence type="ECO:0000256" key="1">
    <source>
        <dbReference type="SAM" id="Phobius"/>
    </source>
</evidence>
<keyword evidence="1" id="KW-1133">Transmembrane helix</keyword>